<organism evidence="11 12">
    <name type="scientific">Phytophthora rubi</name>
    <dbReference type="NCBI Taxonomy" id="129364"/>
    <lineage>
        <taxon>Eukaryota</taxon>
        <taxon>Sar</taxon>
        <taxon>Stramenopiles</taxon>
        <taxon>Oomycota</taxon>
        <taxon>Peronosporomycetes</taxon>
        <taxon>Peronosporales</taxon>
        <taxon>Peronosporaceae</taxon>
        <taxon>Phytophthora</taxon>
    </lineage>
</organism>
<dbReference type="EMBL" id="QXFT01001330">
    <property type="protein sequence ID" value="KAE9321704.1"/>
    <property type="molecule type" value="Genomic_DNA"/>
</dbReference>
<dbReference type="Proteomes" id="UP000434957">
    <property type="component" value="Unassembled WGS sequence"/>
</dbReference>
<evidence type="ECO:0000313" key="12">
    <source>
        <dbReference type="Proteomes" id="UP000434957"/>
    </source>
</evidence>
<keyword evidence="6" id="KW-0808">Transferase</keyword>
<dbReference type="GO" id="GO:0006511">
    <property type="term" value="P:ubiquitin-dependent protein catabolic process"/>
    <property type="evidence" value="ECO:0007669"/>
    <property type="project" value="InterPro"/>
</dbReference>
<evidence type="ECO:0000259" key="10">
    <source>
        <dbReference type="PROSITE" id="PS51698"/>
    </source>
</evidence>
<dbReference type="FunFam" id="3.30.40.10:FF:000518">
    <property type="entry name" value="Ubiquitin conjugation factor E4 A"/>
    <property type="match status" value="1"/>
</dbReference>
<feature type="domain" description="U-box" evidence="10">
    <location>
        <begin position="1262"/>
        <end position="1342"/>
    </location>
</feature>
<evidence type="ECO:0000313" key="11">
    <source>
        <dbReference type="EMBL" id="KAE9321704.1"/>
    </source>
</evidence>
<feature type="region of interest" description="Disordered" evidence="9">
    <location>
        <begin position="8"/>
        <end position="30"/>
    </location>
</feature>
<dbReference type="PROSITE" id="PS51698">
    <property type="entry name" value="U_BOX"/>
    <property type="match status" value="1"/>
</dbReference>
<dbReference type="CDD" id="cd19757">
    <property type="entry name" value="Bbox1"/>
    <property type="match status" value="1"/>
</dbReference>
<feature type="region of interest" description="Disordered" evidence="9">
    <location>
        <begin position="1368"/>
        <end position="1390"/>
    </location>
</feature>
<gene>
    <name evidence="11" type="ORF">PR003_g17407</name>
</gene>
<dbReference type="PANTHER" id="PTHR13931:SF2">
    <property type="entry name" value="UBIQUITIN CONJUGATION FACTOR E4 B"/>
    <property type="match status" value="1"/>
</dbReference>
<name>A0A6A4EFR9_9STRA</name>
<dbReference type="GO" id="GO:0005737">
    <property type="term" value="C:cytoplasm"/>
    <property type="evidence" value="ECO:0007669"/>
    <property type="project" value="UniProtKB-SubCell"/>
</dbReference>
<evidence type="ECO:0000256" key="1">
    <source>
        <dbReference type="ARBA" id="ARBA00004123"/>
    </source>
</evidence>
<comment type="similarity">
    <text evidence="4">Belongs to the ubiquitin conjugation factor E4 family.</text>
</comment>
<evidence type="ECO:0000256" key="8">
    <source>
        <dbReference type="ARBA" id="ARBA00023242"/>
    </source>
</evidence>
<comment type="pathway">
    <text evidence="3">Protein modification; protein ubiquitination.</text>
</comment>
<dbReference type="InterPro" id="IPR046349">
    <property type="entry name" value="C1-like_sf"/>
</dbReference>
<evidence type="ECO:0000256" key="4">
    <source>
        <dbReference type="ARBA" id="ARBA00007434"/>
    </source>
</evidence>
<evidence type="ECO:0000256" key="6">
    <source>
        <dbReference type="ARBA" id="ARBA00022679"/>
    </source>
</evidence>
<dbReference type="GO" id="GO:0000151">
    <property type="term" value="C:ubiquitin ligase complex"/>
    <property type="evidence" value="ECO:0007669"/>
    <property type="project" value="InterPro"/>
</dbReference>
<dbReference type="InterPro" id="IPR045132">
    <property type="entry name" value="UBE4"/>
</dbReference>
<proteinExistence type="inferred from homology"/>
<reference evidence="11 12" key="1">
    <citation type="submission" date="2018-08" db="EMBL/GenBank/DDBJ databases">
        <title>Genomic investigation of the strawberry pathogen Phytophthora fragariae indicates pathogenicity is determined by transcriptional variation in three key races.</title>
        <authorList>
            <person name="Adams T.M."/>
            <person name="Armitage A.D."/>
            <person name="Sobczyk M.K."/>
            <person name="Bates H.J."/>
            <person name="Dunwell J.M."/>
            <person name="Nellist C.F."/>
            <person name="Harrison R.J."/>
        </authorList>
    </citation>
    <scope>NUCLEOTIDE SEQUENCE [LARGE SCALE GENOMIC DNA]</scope>
    <source>
        <strain evidence="11 12">SCRP333</strain>
    </source>
</reference>
<keyword evidence="12" id="KW-1185">Reference proteome</keyword>
<dbReference type="UniPathway" id="UPA00143"/>
<dbReference type="GO" id="GO:0036503">
    <property type="term" value="P:ERAD pathway"/>
    <property type="evidence" value="ECO:0007669"/>
    <property type="project" value="InterPro"/>
</dbReference>
<evidence type="ECO:0000256" key="3">
    <source>
        <dbReference type="ARBA" id="ARBA00004906"/>
    </source>
</evidence>
<comment type="subcellular location">
    <subcellularLocation>
        <location evidence="2">Cytoplasm</location>
    </subcellularLocation>
    <subcellularLocation>
        <location evidence="1">Nucleus</location>
    </subcellularLocation>
</comment>
<keyword evidence="7" id="KW-0833">Ubl conjugation pathway</keyword>
<dbReference type="InterPro" id="IPR013083">
    <property type="entry name" value="Znf_RING/FYVE/PHD"/>
</dbReference>
<feature type="region of interest" description="Disordered" evidence="9">
    <location>
        <begin position="597"/>
        <end position="618"/>
    </location>
</feature>
<accession>A0A6A4EFR9</accession>
<dbReference type="InterPro" id="IPR019474">
    <property type="entry name" value="Ub_conjug_fac_E4_core"/>
</dbReference>
<keyword evidence="5" id="KW-0963">Cytoplasm</keyword>
<dbReference type="SUPFAM" id="SSF57889">
    <property type="entry name" value="Cysteine-rich domain"/>
    <property type="match status" value="1"/>
</dbReference>
<evidence type="ECO:0000256" key="7">
    <source>
        <dbReference type="ARBA" id="ARBA00022786"/>
    </source>
</evidence>
<dbReference type="GO" id="GO:0005634">
    <property type="term" value="C:nucleus"/>
    <property type="evidence" value="ECO:0007669"/>
    <property type="project" value="UniProtKB-SubCell"/>
</dbReference>
<dbReference type="GO" id="GO:0000209">
    <property type="term" value="P:protein polyubiquitination"/>
    <property type="evidence" value="ECO:0007669"/>
    <property type="project" value="TreeGrafter"/>
</dbReference>
<evidence type="ECO:0000256" key="2">
    <source>
        <dbReference type="ARBA" id="ARBA00004496"/>
    </source>
</evidence>
<dbReference type="GO" id="GO:0034450">
    <property type="term" value="F:ubiquitin-ubiquitin ligase activity"/>
    <property type="evidence" value="ECO:0007669"/>
    <property type="project" value="InterPro"/>
</dbReference>
<dbReference type="InterPro" id="IPR003613">
    <property type="entry name" value="Ubox_domain"/>
</dbReference>
<sequence>MFLCAREASAGPRGASDVTQAPPPSTADDAASSSYLQLLDALTRLVARLLDVHTLSPSLRFEAGESVAVDAAEWWREVQRRSIAQQEAANGHAEQKDTPTGNRLWPLTRAQETPEEDKTPRDSGPLSSSETFEDLSEDTLKDNAAPLFVQALYLILQAMDRVSKTQEDQKVDAQALVDTLASVDTGVAFAAAQLLQMWAPVSQKTHVDSTQKLSTLMGVAVVNALLQPTAVGTKHSFHDHALLPSLPLRAFLGAKHWTCSVCERVTQTGGSDAARAVCVYRCAACNFNLCRECFTRIPNAKGSRRSNPLADMTRLTTDRFFGLVVPQLRHKTGAVVVRQIAQELRRRVLEMYPHNFEAAAEFAQLFLKLVASDKAAALALVTSPPASMPSSSGRPAVAWFPLFMRTWTMSMNTLLGPFLRASTMLDDTREIESAVRAANHGSAVADCLRAQWTSGYAEFRITLQTLMKTLLSNDQHPVVADATLCWLALTLMTADPRRRLNYDAHERLDGFLVNITTMLLAYTLPLLDKAQYEPSWIDSHYHQSVEPVRVYASKDFPEVPLHYSRSTQDARATETVAEVQELQAFCACDEEQYEAESQRQRRERRRQNGSQHRSMKPSVHYKASKARLEDIRVKCVKLELHLLESANIAEWIVFYARTCRWLLHAASTAPPGSLPGTAPQDPYAEPLSYFSSMFSAFPEHFFFDLCDVVYLLGLEKLEYRELVAELKRMKGDGGSESQALDEVEEIVEPLLIMLTQIVVAPKFTKNPHLRVEALRSLTTLLTFVSKGQQVQHRPGHRRMEALFKRHSLLSRYLIPGLLQFHSDMDRYNASNNGLAFTSAATSGDHMLWGFLSTRVSVTMLLRYLWQLPSQRQSLLQMLKAPEAIGISQASLSEETNNGSTQQLTGLVSGLWSDIAKLFDEAHIKIATLRQIHDLIEDSLDGSVVVLPFRRDMLDGYVAINAKQLRLTMRLLLEALELTSWFAAIVSGEGSSRSRSLSAPATALRHVLLQPLVVEQAARTLSFLVASLANAHEEKEWVFSLPLVEDGKLLLAHLIVLVVRYSGHSALPSSDSSSSLSFCSPSSFWKIVRSSGDIMEKRVGDLDTHVRWGLNALCTRIESESYLGSSLDDDDDDIEEVRVVAEAADHELDEDEALALLEKQSEPISSSVGDTITAKKRLGKRFIATLAKDGRFDFRQFVGGCRFLRPHRKADESSSSDEEEEAEDMEGGYLYLDDSWVQQFVRAMHEADEMIHVQEAMEACLGDIPDQYLDPLLSTLMTDPVRLPSGNVVDRAVIARHLLAASQQGGSTGRDPFTREPLTMAMVEPCDALRSEIRLYLRTKMRHFRKTAREDVLATWGLGWDVLFDSSSETEADSEDGAKGGNNATTSSTSS</sequence>
<dbReference type="Gene3D" id="3.30.40.10">
    <property type="entry name" value="Zinc/RING finger domain, C3HC4 (zinc finger)"/>
    <property type="match status" value="1"/>
</dbReference>
<protein>
    <recommendedName>
        <fullName evidence="10">U-box domain-containing protein</fullName>
    </recommendedName>
</protein>
<evidence type="ECO:0000256" key="9">
    <source>
        <dbReference type="SAM" id="MobiDB-lite"/>
    </source>
</evidence>
<dbReference type="SMART" id="SM00504">
    <property type="entry name" value="Ubox"/>
    <property type="match status" value="1"/>
</dbReference>
<dbReference type="PANTHER" id="PTHR13931">
    <property type="entry name" value="UBIQUITINATION FACTOR E4"/>
    <property type="match status" value="1"/>
</dbReference>
<dbReference type="Pfam" id="PF10408">
    <property type="entry name" value="Ufd2P_core"/>
    <property type="match status" value="1"/>
</dbReference>
<dbReference type="SUPFAM" id="SSF57850">
    <property type="entry name" value="RING/U-box"/>
    <property type="match status" value="1"/>
</dbReference>
<dbReference type="Pfam" id="PF04564">
    <property type="entry name" value="U-box"/>
    <property type="match status" value="1"/>
</dbReference>
<feature type="region of interest" description="Disordered" evidence="9">
    <location>
        <begin position="85"/>
        <end position="136"/>
    </location>
</feature>
<evidence type="ECO:0000256" key="5">
    <source>
        <dbReference type="ARBA" id="ARBA00022490"/>
    </source>
</evidence>
<keyword evidence="8" id="KW-0539">Nucleus</keyword>
<comment type="caution">
    <text evidence="11">The sequence shown here is derived from an EMBL/GenBank/DDBJ whole genome shotgun (WGS) entry which is preliminary data.</text>
</comment>